<keyword evidence="1" id="KW-0812">Transmembrane</keyword>
<feature type="transmembrane region" description="Helical" evidence="1">
    <location>
        <begin position="12"/>
        <end position="32"/>
    </location>
</feature>
<name>A0A0E9VAG9_ANGAN</name>
<protein>
    <submittedName>
        <fullName evidence="2">Uncharacterized protein</fullName>
    </submittedName>
</protein>
<evidence type="ECO:0000313" key="2">
    <source>
        <dbReference type="EMBL" id="JAH74450.1"/>
    </source>
</evidence>
<dbReference type="AlphaFoldDB" id="A0A0E9VAG9"/>
<reference evidence="2" key="2">
    <citation type="journal article" date="2015" name="Fish Shellfish Immunol.">
        <title>Early steps in the European eel (Anguilla anguilla)-Vibrio vulnificus interaction in the gills: Role of the RtxA13 toxin.</title>
        <authorList>
            <person name="Callol A."/>
            <person name="Pajuelo D."/>
            <person name="Ebbesson L."/>
            <person name="Teles M."/>
            <person name="MacKenzie S."/>
            <person name="Amaro C."/>
        </authorList>
    </citation>
    <scope>NUCLEOTIDE SEQUENCE</scope>
</reference>
<reference evidence="2" key="1">
    <citation type="submission" date="2014-11" db="EMBL/GenBank/DDBJ databases">
        <authorList>
            <person name="Amaro Gonzalez C."/>
        </authorList>
    </citation>
    <scope>NUCLEOTIDE SEQUENCE</scope>
</reference>
<evidence type="ECO:0000256" key="1">
    <source>
        <dbReference type="SAM" id="Phobius"/>
    </source>
</evidence>
<accession>A0A0E9VAG9</accession>
<keyword evidence="1" id="KW-0472">Membrane</keyword>
<keyword evidence="1" id="KW-1133">Transmembrane helix</keyword>
<organism evidence="2">
    <name type="scientific">Anguilla anguilla</name>
    <name type="common">European freshwater eel</name>
    <name type="synonym">Muraena anguilla</name>
    <dbReference type="NCBI Taxonomy" id="7936"/>
    <lineage>
        <taxon>Eukaryota</taxon>
        <taxon>Metazoa</taxon>
        <taxon>Chordata</taxon>
        <taxon>Craniata</taxon>
        <taxon>Vertebrata</taxon>
        <taxon>Euteleostomi</taxon>
        <taxon>Actinopterygii</taxon>
        <taxon>Neopterygii</taxon>
        <taxon>Teleostei</taxon>
        <taxon>Anguilliformes</taxon>
        <taxon>Anguillidae</taxon>
        <taxon>Anguilla</taxon>
    </lineage>
</organism>
<proteinExistence type="predicted"/>
<sequence length="34" mass="3950">MEIVCLLNGQYSYRFLLFNVGCLVLCKVRLVVNE</sequence>
<dbReference type="EMBL" id="GBXM01034127">
    <property type="protein sequence ID" value="JAH74450.1"/>
    <property type="molecule type" value="Transcribed_RNA"/>
</dbReference>